<evidence type="ECO:0000313" key="2">
    <source>
        <dbReference type="Proteomes" id="UP000077748"/>
    </source>
</evidence>
<accession>A0A1A9KH14</accession>
<dbReference type="EMBL" id="CP015878">
    <property type="protein sequence ID" value="ANI16789.1"/>
    <property type="molecule type" value="Genomic_DNA"/>
</dbReference>
<reference evidence="1 2" key="1">
    <citation type="submission" date="2016-05" db="EMBL/GenBank/DDBJ databases">
        <title>Genome Sequence of Pseudomonas citronellolis Strain SJTE-3, an Estrogens and Persistent Organic Pollutants degradation strain.</title>
        <authorList>
            <person name="Liang R."/>
        </authorList>
    </citation>
    <scope>NUCLEOTIDE SEQUENCE [LARGE SCALE GENOMIC DNA]</scope>
    <source>
        <strain evidence="1 2">SJTE-3</strain>
    </source>
</reference>
<proteinExistence type="predicted"/>
<protein>
    <submittedName>
        <fullName evidence="1">Uncharacterized protein</fullName>
    </submittedName>
</protein>
<dbReference type="RefSeq" id="WP_064584042.1">
    <property type="nucleotide sequence ID" value="NZ_CP015878.1"/>
</dbReference>
<dbReference type="Proteomes" id="UP000077748">
    <property type="component" value="Chromosome"/>
</dbReference>
<name>A0A1A9KH14_9PSED</name>
<gene>
    <name evidence="1" type="ORF">A9C11_23700</name>
</gene>
<sequence length="69" mass="7210">MQPTQHMHKARCPVYLHPAAATSRAAVEAIQADTGLLVIVGTSQRACLYQPRPVAPSTEADSGPWGGAA</sequence>
<dbReference type="AlphaFoldDB" id="A0A1A9KH14"/>
<organism evidence="1 2">
    <name type="scientific">Pseudomonas citronellolis</name>
    <dbReference type="NCBI Taxonomy" id="53408"/>
    <lineage>
        <taxon>Bacteria</taxon>
        <taxon>Pseudomonadati</taxon>
        <taxon>Pseudomonadota</taxon>
        <taxon>Gammaproteobacteria</taxon>
        <taxon>Pseudomonadales</taxon>
        <taxon>Pseudomonadaceae</taxon>
        <taxon>Pseudomonas</taxon>
    </lineage>
</organism>
<evidence type="ECO:0000313" key="1">
    <source>
        <dbReference type="EMBL" id="ANI16789.1"/>
    </source>
</evidence>